<dbReference type="InterPro" id="IPR039424">
    <property type="entry name" value="SBP_5"/>
</dbReference>
<reference evidence="6 8" key="2">
    <citation type="submission" date="2019-03" db="EMBL/GenBank/DDBJ databases">
        <title>Genomic Encyclopedia of Type Strains, Phase IV (KMG-IV): sequencing the most valuable type-strain genomes for metagenomic binning, comparative biology and taxonomic classification.</title>
        <authorList>
            <person name="Goeker M."/>
        </authorList>
    </citation>
    <scope>NUCLEOTIDE SEQUENCE [LARGE SCALE GENOMIC DNA]</scope>
    <source>
        <strain evidence="6 8">DSM 101483</strain>
    </source>
</reference>
<dbReference type="GO" id="GO:1904680">
    <property type="term" value="F:peptide transmembrane transporter activity"/>
    <property type="evidence" value="ECO:0007669"/>
    <property type="project" value="TreeGrafter"/>
</dbReference>
<dbReference type="Gene3D" id="3.10.105.10">
    <property type="entry name" value="Dipeptide-binding Protein, Domain 3"/>
    <property type="match status" value="1"/>
</dbReference>
<evidence type="ECO:0000313" key="6">
    <source>
        <dbReference type="EMBL" id="TDT89862.1"/>
    </source>
</evidence>
<evidence type="ECO:0000259" key="4">
    <source>
        <dbReference type="Pfam" id="PF00496"/>
    </source>
</evidence>
<dbReference type="Gene3D" id="3.40.190.10">
    <property type="entry name" value="Periplasmic binding protein-like II"/>
    <property type="match status" value="1"/>
</dbReference>
<dbReference type="InterPro" id="IPR023765">
    <property type="entry name" value="SBP_5_CS"/>
</dbReference>
<dbReference type="GO" id="GO:0015833">
    <property type="term" value="P:peptide transport"/>
    <property type="evidence" value="ECO:0007669"/>
    <property type="project" value="TreeGrafter"/>
</dbReference>
<dbReference type="GO" id="GO:0043190">
    <property type="term" value="C:ATP-binding cassette (ABC) transporter complex"/>
    <property type="evidence" value="ECO:0007669"/>
    <property type="project" value="InterPro"/>
</dbReference>
<dbReference type="EMBL" id="CP014206">
    <property type="protein sequence ID" value="AMK11466.1"/>
    <property type="molecule type" value="Genomic_DNA"/>
</dbReference>
<organism evidence="6 8">
    <name type="scientific">Pseudodesulfovibrio indicus</name>
    <dbReference type="NCBI Taxonomy" id="1716143"/>
    <lineage>
        <taxon>Bacteria</taxon>
        <taxon>Pseudomonadati</taxon>
        <taxon>Thermodesulfobacteriota</taxon>
        <taxon>Desulfovibrionia</taxon>
        <taxon>Desulfovibrionales</taxon>
        <taxon>Desulfovibrionaceae</taxon>
    </lineage>
</organism>
<dbReference type="Pfam" id="PF00496">
    <property type="entry name" value="SBP_bac_5"/>
    <property type="match status" value="1"/>
</dbReference>
<dbReference type="SUPFAM" id="SSF53850">
    <property type="entry name" value="Periplasmic binding protein-like II"/>
    <property type="match status" value="1"/>
</dbReference>
<dbReference type="RefSeq" id="WP_066803215.1">
    <property type="nucleotide sequence ID" value="NZ_CP014206.1"/>
</dbReference>
<comment type="similarity">
    <text evidence="1">Belongs to the bacterial solute-binding protein 5 family.</text>
</comment>
<keyword evidence="7" id="KW-1185">Reference proteome</keyword>
<evidence type="ECO:0000256" key="1">
    <source>
        <dbReference type="ARBA" id="ARBA00005695"/>
    </source>
</evidence>
<dbReference type="Proteomes" id="UP000055611">
    <property type="component" value="Chromosome"/>
</dbReference>
<sequence>MKMSTFKAAGKLSLLALTLLVAALLLVGCGGEEKKEAAEKAEPAAPSKVTLKLAMDADPVSLDPHVQLSGGMLQYAHMVFDPLVRYDKDMNFVPRLAESWERIDDLTMRFHLRKGVKFHSGNDFTAEDVAFTLDRLKKSDDFKGLFEPFVGAVVVDANTVDLVTKKPYGLVLNMATYVFPMDKKFYTGTDDKGKEKDLIIKTDYSFANENESGTGPFVVTSREQGVKTVFTRFADYWNKDTGNVEEIVLSPIKNDATRTAALMSGDVDFVMPVPPQDLDRIKSTEGLSLVTMSGSRIITFQLNQKRNPAFADAKVRLAMAYAYDNQGVVEKIMNGFATAAGQMSPKGYAGHKETLTPRYDLEKAKALMAESGYPDGFEATMIAPNNRYVNDEKISEAFVSMMSKIGIKISLKTMPKAQYWDQFDAMAADIQMIGWHSDTEDSGNFYEFLSMCRNAETGYGQYNSGNYCNAKVDELTLAAQTETDPAKRAADLQEVEQIQYDEAGYIPLHWQNLSWASKSNMNTEAIVNVMNFPYFGDLVIK</sequence>
<dbReference type="PROSITE" id="PS01040">
    <property type="entry name" value="SBP_BACTERIAL_5"/>
    <property type="match status" value="1"/>
</dbReference>
<evidence type="ECO:0000313" key="8">
    <source>
        <dbReference type="Proteomes" id="UP000295506"/>
    </source>
</evidence>
<evidence type="ECO:0000313" key="5">
    <source>
        <dbReference type="EMBL" id="AMK11466.1"/>
    </source>
</evidence>
<dbReference type="PROSITE" id="PS51257">
    <property type="entry name" value="PROKAR_LIPOPROTEIN"/>
    <property type="match status" value="1"/>
</dbReference>
<dbReference type="GO" id="GO:0030288">
    <property type="term" value="C:outer membrane-bounded periplasmic space"/>
    <property type="evidence" value="ECO:0007669"/>
    <property type="project" value="UniProtKB-ARBA"/>
</dbReference>
<dbReference type="Proteomes" id="UP000295506">
    <property type="component" value="Unassembled WGS sequence"/>
</dbReference>
<dbReference type="OrthoDB" id="5469165at2"/>
<evidence type="ECO:0000313" key="7">
    <source>
        <dbReference type="Proteomes" id="UP000055611"/>
    </source>
</evidence>
<dbReference type="KEGG" id="dej:AWY79_10230"/>
<dbReference type="EMBL" id="SOBK01000003">
    <property type="protein sequence ID" value="TDT89862.1"/>
    <property type="molecule type" value="Genomic_DNA"/>
</dbReference>
<dbReference type="AlphaFoldDB" id="A0A126QNZ2"/>
<keyword evidence="3" id="KW-0732">Signal</keyword>
<dbReference type="PIRSF" id="PIRSF002741">
    <property type="entry name" value="MppA"/>
    <property type="match status" value="1"/>
</dbReference>
<gene>
    <name evidence="5" type="ORF">AWY79_10230</name>
    <name evidence="6" type="ORF">EDC59_103160</name>
</gene>
<feature type="domain" description="Solute-binding protein family 5" evidence="4">
    <location>
        <begin position="92"/>
        <end position="454"/>
    </location>
</feature>
<name>A0A126QNZ2_9BACT</name>
<keyword evidence="2" id="KW-0813">Transport</keyword>
<proteinExistence type="inferred from homology"/>
<evidence type="ECO:0000256" key="2">
    <source>
        <dbReference type="ARBA" id="ARBA00022448"/>
    </source>
</evidence>
<accession>A0A126QNZ2</accession>
<protein>
    <submittedName>
        <fullName evidence="5">Nickel/dipeptide/oligopeptide ABC transporter substrate-binding protein</fullName>
    </submittedName>
    <submittedName>
        <fullName evidence="6">Peptide/nickel transport system substrate-binding protein</fullName>
    </submittedName>
</protein>
<dbReference type="CDD" id="cd08498">
    <property type="entry name" value="PBP2_NikA_DppA_OppA_like_2"/>
    <property type="match status" value="1"/>
</dbReference>
<dbReference type="PANTHER" id="PTHR30290">
    <property type="entry name" value="PERIPLASMIC BINDING COMPONENT OF ABC TRANSPORTER"/>
    <property type="match status" value="1"/>
</dbReference>
<dbReference type="PANTHER" id="PTHR30290:SF9">
    <property type="entry name" value="OLIGOPEPTIDE-BINDING PROTEIN APPA"/>
    <property type="match status" value="1"/>
</dbReference>
<reference evidence="5 7" key="1">
    <citation type="journal article" date="2016" name="Front. Microbiol.">
        <title>Genome Sequence of the Piezophilic, Mesophilic Sulfate-Reducing Bacterium Desulfovibrio indicus J2T.</title>
        <authorList>
            <person name="Cao J."/>
            <person name="Maignien L."/>
            <person name="Shao Z."/>
            <person name="Alain K."/>
            <person name="Jebbar M."/>
        </authorList>
    </citation>
    <scope>NUCLEOTIDE SEQUENCE [LARGE SCALE GENOMIC DNA]</scope>
    <source>
        <strain evidence="5 7">J2</strain>
    </source>
</reference>
<evidence type="ECO:0000256" key="3">
    <source>
        <dbReference type="ARBA" id="ARBA00022729"/>
    </source>
</evidence>
<dbReference type="Gene3D" id="3.90.76.10">
    <property type="entry name" value="Dipeptide-binding Protein, Domain 1"/>
    <property type="match status" value="1"/>
</dbReference>
<dbReference type="InterPro" id="IPR030678">
    <property type="entry name" value="Peptide/Ni-bd"/>
</dbReference>
<dbReference type="InterPro" id="IPR000914">
    <property type="entry name" value="SBP_5_dom"/>
</dbReference>